<dbReference type="InterPro" id="IPR007630">
    <property type="entry name" value="RNA_pol_sigma70_r4"/>
</dbReference>
<dbReference type="Proteomes" id="UP000649604">
    <property type="component" value="Unassembled WGS sequence"/>
</dbReference>
<gene>
    <name evidence="7" type="ORF">GF339_05330</name>
</gene>
<evidence type="ECO:0000259" key="6">
    <source>
        <dbReference type="Pfam" id="PF04545"/>
    </source>
</evidence>
<comment type="caution">
    <text evidence="7">The sequence shown here is derived from an EMBL/GenBank/DDBJ whole genome shotgun (WGS) entry which is preliminary data.</text>
</comment>
<keyword evidence="4" id="KW-0804">Transcription</keyword>
<dbReference type="PIRSF" id="PIRSF000770">
    <property type="entry name" value="RNA_pol_sigma-SigE/K"/>
    <property type="match status" value="1"/>
</dbReference>
<evidence type="ECO:0000256" key="1">
    <source>
        <dbReference type="ARBA" id="ARBA00023015"/>
    </source>
</evidence>
<evidence type="ECO:0000256" key="3">
    <source>
        <dbReference type="ARBA" id="ARBA00023125"/>
    </source>
</evidence>
<dbReference type="PRINTS" id="PR00046">
    <property type="entry name" value="SIGMA70FCT"/>
</dbReference>
<reference evidence="7" key="1">
    <citation type="submission" date="2019-11" db="EMBL/GenBank/DDBJ databases">
        <title>Microbial mats filling the niche in hypersaline microbial mats.</title>
        <authorList>
            <person name="Wong H.L."/>
            <person name="Macleod F.I."/>
            <person name="White R.A. III"/>
            <person name="Burns B.P."/>
        </authorList>
    </citation>
    <scope>NUCLEOTIDE SEQUENCE</scope>
    <source>
        <strain evidence="7">Rbin_158</strain>
    </source>
</reference>
<dbReference type="InterPro" id="IPR036388">
    <property type="entry name" value="WH-like_DNA-bd_sf"/>
</dbReference>
<dbReference type="EMBL" id="WJJP01000169">
    <property type="protein sequence ID" value="MBD3323984.1"/>
    <property type="molecule type" value="Genomic_DNA"/>
</dbReference>
<dbReference type="GO" id="GO:0016987">
    <property type="term" value="F:sigma factor activity"/>
    <property type="evidence" value="ECO:0007669"/>
    <property type="project" value="UniProtKB-KW"/>
</dbReference>
<proteinExistence type="predicted"/>
<dbReference type="SUPFAM" id="SSF88946">
    <property type="entry name" value="Sigma2 domain of RNA polymerase sigma factors"/>
    <property type="match status" value="1"/>
</dbReference>
<name>A0A9D5Q4R2_9BACT</name>
<evidence type="ECO:0000313" key="7">
    <source>
        <dbReference type="EMBL" id="MBD3323984.1"/>
    </source>
</evidence>
<sequence length="273" mass="31824">MSETTLNPYFKALQHYPPMSHEDEVALIHRFREGDDTAAEKLVTSHLRFVVTIAKGYQYLGLPLADLINEGNVGLLRALYKFDETRGIKFSSYASWLIKRQIFQAVVDQSKMVRIPTKQILALLKQRRKLQLLASQLRHHDVNTETLRHVEQKIDRIKRQLHTTSPSYLSLDAPISEENPHAFTDLMTADDATQPDEVVSRKIHQEFLYQGLSELDERERTIIELYYGLYAQQPQTLKEIGQQFRITRERVRQIKEKALDKLRKALTTSSWHN</sequence>
<dbReference type="Gene3D" id="1.10.601.10">
    <property type="entry name" value="RNA Polymerase Primary Sigma Factor"/>
    <property type="match status" value="1"/>
</dbReference>
<dbReference type="InterPro" id="IPR013324">
    <property type="entry name" value="RNA_pol_sigma_r3/r4-like"/>
</dbReference>
<dbReference type="PANTHER" id="PTHR30603:SF47">
    <property type="entry name" value="RNA POLYMERASE SIGMA FACTOR SIGD, CHLOROPLASTIC"/>
    <property type="match status" value="1"/>
</dbReference>
<dbReference type="InterPro" id="IPR013325">
    <property type="entry name" value="RNA_pol_sigma_r2"/>
</dbReference>
<dbReference type="GO" id="GO:0006352">
    <property type="term" value="P:DNA-templated transcription initiation"/>
    <property type="evidence" value="ECO:0007669"/>
    <property type="project" value="InterPro"/>
</dbReference>
<evidence type="ECO:0000256" key="2">
    <source>
        <dbReference type="ARBA" id="ARBA00023082"/>
    </source>
</evidence>
<dbReference type="PANTHER" id="PTHR30603">
    <property type="entry name" value="RNA POLYMERASE SIGMA FACTOR RPO"/>
    <property type="match status" value="1"/>
</dbReference>
<evidence type="ECO:0000259" key="5">
    <source>
        <dbReference type="Pfam" id="PF04542"/>
    </source>
</evidence>
<dbReference type="InterPro" id="IPR000943">
    <property type="entry name" value="RNA_pol_sigma70"/>
</dbReference>
<accession>A0A9D5Q4R2</accession>
<dbReference type="InterPro" id="IPR007627">
    <property type="entry name" value="RNA_pol_sigma70_r2"/>
</dbReference>
<dbReference type="AlphaFoldDB" id="A0A9D5Q4R2"/>
<feature type="domain" description="RNA polymerase sigma-70 region 2" evidence="5">
    <location>
        <begin position="42"/>
        <end position="110"/>
    </location>
</feature>
<dbReference type="Pfam" id="PF04542">
    <property type="entry name" value="Sigma70_r2"/>
    <property type="match status" value="1"/>
</dbReference>
<dbReference type="SUPFAM" id="SSF88659">
    <property type="entry name" value="Sigma3 and sigma4 domains of RNA polymerase sigma factors"/>
    <property type="match status" value="1"/>
</dbReference>
<dbReference type="GO" id="GO:0003677">
    <property type="term" value="F:DNA binding"/>
    <property type="evidence" value="ECO:0007669"/>
    <property type="project" value="UniProtKB-KW"/>
</dbReference>
<feature type="domain" description="RNA polymerase sigma-70 region 4" evidence="6">
    <location>
        <begin position="212"/>
        <end position="264"/>
    </location>
</feature>
<keyword evidence="2" id="KW-0731">Sigma factor</keyword>
<dbReference type="InterPro" id="IPR050239">
    <property type="entry name" value="Sigma-70_RNA_pol_init_factors"/>
</dbReference>
<dbReference type="Gene3D" id="1.10.10.10">
    <property type="entry name" value="Winged helix-like DNA-binding domain superfamily/Winged helix DNA-binding domain"/>
    <property type="match status" value="1"/>
</dbReference>
<keyword evidence="3" id="KW-0238">DNA-binding</keyword>
<organism evidence="7 8">
    <name type="scientific">candidate division KSB3 bacterium</name>
    <dbReference type="NCBI Taxonomy" id="2044937"/>
    <lineage>
        <taxon>Bacteria</taxon>
        <taxon>candidate division KSB3</taxon>
    </lineage>
</organism>
<keyword evidence="1" id="KW-0805">Transcription regulation</keyword>
<dbReference type="CDD" id="cd06171">
    <property type="entry name" value="Sigma70_r4"/>
    <property type="match status" value="1"/>
</dbReference>
<evidence type="ECO:0000256" key="4">
    <source>
        <dbReference type="ARBA" id="ARBA00023163"/>
    </source>
</evidence>
<protein>
    <submittedName>
        <fullName evidence="7">Sigma-70 family RNA polymerase sigma factor</fullName>
    </submittedName>
</protein>
<dbReference type="Pfam" id="PF04545">
    <property type="entry name" value="Sigma70_r4"/>
    <property type="match status" value="1"/>
</dbReference>
<dbReference type="InterPro" id="IPR014284">
    <property type="entry name" value="RNA_pol_sigma-70_dom"/>
</dbReference>
<evidence type="ECO:0000313" key="8">
    <source>
        <dbReference type="Proteomes" id="UP000649604"/>
    </source>
</evidence>
<dbReference type="NCBIfam" id="TIGR02937">
    <property type="entry name" value="sigma70-ECF"/>
    <property type="match status" value="1"/>
</dbReference>